<dbReference type="RefSeq" id="XP_004366065.1">
    <property type="nucleotide sequence ID" value="XM_004366008.1"/>
</dbReference>
<gene>
    <name evidence="5" type="primary">rpl4</name>
    <name evidence="5" type="ORF">DFA_12321</name>
</gene>
<dbReference type="PROSITE" id="PS00939">
    <property type="entry name" value="RIBOSOMAL_L1E"/>
    <property type="match status" value="1"/>
</dbReference>
<dbReference type="Proteomes" id="UP000007797">
    <property type="component" value="Unassembled WGS sequence"/>
</dbReference>
<dbReference type="GO" id="GO:0005840">
    <property type="term" value="C:ribosome"/>
    <property type="evidence" value="ECO:0007669"/>
    <property type="project" value="UniProtKB-KW"/>
</dbReference>
<dbReference type="GO" id="GO:1990904">
    <property type="term" value="C:ribonucleoprotein complex"/>
    <property type="evidence" value="ECO:0007669"/>
    <property type="project" value="UniProtKB-KW"/>
</dbReference>
<dbReference type="PANTHER" id="PTHR19431">
    <property type="entry name" value="60S RIBOSOMAL PROTEIN L4"/>
    <property type="match status" value="1"/>
</dbReference>
<dbReference type="GeneID" id="14866072"/>
<dbReference type="InterPro" id="IPR002136">
    <property type="entry name" value="Ribosomal_uL4"/>
</dbReference>
<dbReference type="InterPro" id="IPR023574">
    <property type="entry name" value="Ribosomal_uL4_dom_sf"/>
</dbReference>
<organism evidence="5 6">
    <name type="scientific">Cavenderia fasciculata</name>
    <name type="common">Slime mold</name>
    <name type="synonym">Dictyostelium fasciculatum</name>
    <dbReference type="NCBI Taxonomy" id="261658"/>
    <lineage>
        <taxon>Eukaryota</taxon>
        <taxon>Amoebozoa</taxon>
        <taxon>Evosea</taxon>
        <taxon>Eumycetozoa</taxon>
        <taxon>Dictyostelia</taxon>
        <taxon>Acytosteliales</taxon>
        <taxon>Cavenderiaceae</taxon>
        <taxon>Cavenderia</taxon>
    </lineage>
</organism>
<comment type="similarity">
    <text evidence="1">Belongs to the universal ribosomal protein uL4 family.</text>
</comment>
<sequence>MNRDFVNVFNGENKTAAKVKFPAVLGTPIRPDLVNFVHTNVNKNHRQAYGVYKYAGEQTSAESWGTGRAVARIPRVGGSGTHRSGQGAFGNMCRGGRMFGPNKVWRKWNRRVNVNQKRYAVCSALAASAIPALVMARGHRVNQISEVPLVIANEVLANLTKTSAATALLKKINAYADVERVIASKSVRAGQGKLRNRRFQSRRGPLLVLAGPSKCVRAFRNIPGVDIAFVSSLNILRLAPGGHLGRFVIWSQDAFEQLDKIFGTKTTPSAKKGFRLPRPVMLNPDVSRIVTSDEIQTAVRESQHRGGASQIKSYKRLNPLRNVKAMLKLNPHARLARISNATKKATHKKGANTKAVKTQRKAWVKSLLA</sequence>
<dbReference type="OMA" id="ALYGTWR"/>
<evidence type="ECO:0000259" key="4">
    <source>
        <dbReference type="Pfam" id="PF14374"/>
    </source>
</evidence>
<dbReference type="GO" id="GO:0006412">
    <property type="term" value="P:translation"/>
    <property type="evidence" value="ECO:0007669"/>
    <property type="project" value="InterPro"/>
</dbReference>
<keyword evidence="6" id="KW-1185">Reference proteome</keyword>
<evidence type="ECO:0000313" key="5">
    <source>
        <dbReference type="EMBL" id="EGG14545.1"/>
    </source>
</evidence>
<evidence type="ECO:0000256" key="1">
    <source>
        <dbReference type="ARBA" id="ARBA00010528"/>
    </source>
</evidence>
<dbReference type="STRING" id="1054147.F4QD74"/>
<dbReference type="InterPro" id="IPR045240">
    <property type="entry name" value="Ribosomal_uL4_euk/arch"/>
</dbReference>
<dbReference type="GO" id="GO:0003735">
    <property type="term" value="F:structural constituent of ribosome"/>
    <property type="evidence" value="ECO:0007669"/>
    <property type="project" value="InterPro"/>
</dbReference>
<reference evidence="6" key="1">
    <citation type="journal article" date="2011" name="Genome Res.">
        <title>Phylogeny-wide analysis of social amoeba genomes highlights ancient origins for complex intercellular communication.</title>
        <authorList>
            <person name="Heidel A.J."/>
            <person name="Lawal H.M."/>
            <person name="Felder M."/>
            <person name="Schilde C."/>
            <person name="Helps N.R."/>
            <person name="Tunggal B."/>
            <person name="Rivero F."/>
            <person name="John U."/>
            <person name="Schleicher M."/>
            <person name="Eichinger L."/>
            <person name="Platzer M."/>
            <person name="Noegel A.A."/>
            <person name="Schaap P."/>
            <person name="Gloeckner G."/>
        </authorList>
    </citation>
    <scope>NUCLEOTIDE SEQUENCE [LARGE SCALE GENOMIC DNA]</scope>
    <source>
        <strain evidence="6">SH3</strain>
    </source>
</reference>
<evidence type="ECO:0000256" key="2">
    <source>
        <dbReference type="ARBA" id="ARBA00022980"/>
    </source>
</evidence>
<dbReference type="InterPro" id="IPR013000">
    <property type="entry name" value="Ribosomal_uL4_euk/arc_CS"/>
</dbReference>
<keyword evidence="2 5" id="KW-0689">Ribosomal protein</keyword>
<dbReference type="OrthoDB" id="10259785at2759"/>
<evidence type="ECO:0000256" key="3">
    <source>
        <dbReference type="ARBA" id="ARBA00023274"/>
    </source>
</evidence>
<name>F4QD74_CACFS</name>
<dbReference type="Pfam" id="PF14374">
    <property type="entry name" value="Ribos_L4_asso_C"/>
    <property type="match status" value="1"/>
</dbReference>
<dbReference type="EMBL" id="GL883029">
    <property type="protein sequence ID" value="EGG14545.1"/>
    <property type="molecule type" value="Genomic_DNA"/>
</dbReference>
<keyword evidence="3" id="KW-0687">Ribonucleoprotein</keyword>
<evidence type="ECO:0000313" key="6">
    <source>
        <dbReference type="Proteomes" id="UP000007797"/>
    </source>
</evidence>
<feature type="domain" description="Large ribosomal subunit protein uL4 C-terminal" evidence="4">
    <location>
        <begin position="272"/>
        <end position="349"/>
    </location>
</feature>
<dbReference type="FunFam" id="3.40.1370.10:FF:000002">
    <property type="entry name" value="60S ribosomal protein L4"/>
    <property type="match status" value="1"/>
</dbReference>
<accession>F4QD74</accession>
<proteinExistence type="inferred from homology"/>
<dbReference type="InterPro" id="IPR025755">
    <property type="entry name" value="Ribos_uL4_C_dom"/>
</dbReference>
<dbReference type="AlphaFoldDB" id="F4QD74"/>
<dbReference type="Pfam" id="PF00573">
    <property type="entry name" value="Ribosomal_L4"/>
    <property type="match status" value="1"/>
</dbReference>
<dbReference type="KEGG" id="dfa:DFA_12321"/>
<protein>
    <submittedName>
        <fullName evidence="5">60S ribosomal protein L4</fullName>
    </submittedName>
</protein>
<dbReference type="Gene3D" id="3.40.1370.10">
    <property type="match status" value="1"/>
</dbReference>
<dbReference type="SUPFAM" id="SSF52166">
    <property type="entry name" value="Ribosomal protein L4"/>
    <property type="match status" value="1"/>
</dbReference>